<organism evidence="7 8">
    <name type="scientific">Flavobacterium kingsejongi</name>
    <dbReference type="NCBI Taxonomy" id="1678728"/>
    <lineage>
        <taxon>Bacteria</taxon>
        <taxon>Pseudomonadati</taxon>
        <taxon>Bacteroidota</taxon>
        <taxon>Flavobacteriia</taxon>
        <taxon>Flavobacteriales</taxon>
        <taxon>Flavobacteriaceae</taxon>
        <taxon>Flavobacterium</taxon>
    </lineage>
</organism>
<dbReference type="InterPro" id="IPR000866">
    <property type="entry name" value="AhpC/TSA"/>
</dbReference>
<evidence type="ECO:0000256" key="5">
    <source>
        <dbReference type="SAM" id="SignalP"/>
    </source>
</evidence>
<keyword evidence="2" id="KW-0201">Cytochrome c-type biogenesis</keyword>
<evidence type="ECO:0000256" key="2">
    <source>
        <dbReference type="ARBA" id="ARBA00022748"/>
    </source>
</evidence>
<feature type="domain" description="Thioredoxin" evidence="6">
    <location>
        <begin position="310"/>
        <end position="455"/>
    </location>
</feature>
<evidence type="ECO:0000256" key="1">
    <source>
        <dbReference type="ARBA" id="ARBA00004196"/>
    </source>
</evidence>
<dbReference type="RefSeq" id="WP_108737869.1">
    <property type="nucleotide sequence ID" value="NZ_CP020919.1"/>
</dbReference>
<proteinExistence type="predicted"/>
<keyword evidence="5" id="KW-0732">Signal</keyword>
<feature type="signal peptide" evidence="5">
    <location>
        <begin position="1"/>
        <end position="20"/>
    </location>
</feature>
<dbReference type="CDD" id="cd02966">
    <property type="entry name" value="TlpA_like_family"/>
    <property type="match status" value="1"/>
</dbReference>
<dbReference type="SUPFAM" id="SSF52833">
    <property type="entry name" value="Thioredoxin-like"/>
    <property type="match status" value="1"/>
</dbReference>
<dbReference type="GO" id="GO:0017004">
    <property type="term" value="P:cytochrome complex assembly"/>
    <property type="evidence" value="ECO:0007669"/>
    <property type="project" value="UniProtKB-KW"/>
</dbReference>
<dbReference type="AlphaFoldDB" id="A0A2S1LRF6"/>
<dbReference type="Pfam" id="PF00578">
    <property type="entry name" value="AhpC-TSA"/>
    <property type="match status" value="1"/>
</dbReference>
<keyword evidence="4" id="KW-0676">Redox-active center</keyword>
<gene>
    <name evidence="7" type="ORF">FK004_14460</name>
</gene>
<evidence type="ECO:0000259" key="6">
    <source>
        <dbReference type="PROSITE" id="PS51352"/>
    </source>
</evidence>
<dbReference type="KEGG" id="fki:FK004_14460"/>
<dbReference type="GO" id="GO:0030313">
    <property type="term" value="C:cell envelope"/>
    <property type="evidence" value="ECO:0007669"/>
    <property type="project" value="UniProtKB-SubCell"/>
</dbReference>
<accession>A0A2S1LRF6</accession>
<dbReference type="EMBL" id="CP020919">
    <property type="protein sequence ID" value="AWG26345.1"/>
    <property type="molecule type" value="Genomic_DNA"/>
</dbReference>
<name>A0A2S1LRF6_9FLAO</name>
<dbReference type="InterPro" id="IPR050553">
    <property type="entry name" value="Thioredoxin_ResA/DsbE_sf"/>
</dbReference>
<dbReference type="PANTHER" id="PTHR42852:SF6">
    <property type="entry name" value="THIOL:DISULFIDE INTERCHANGE PROTEIN DSBE"/>
    <property type="match status" value="1"/>
</dbReference>
<evidence type="ECO:0000256" key="3">
    <source>
        <dbReference type="ARBA" id="ARBA00023157"/>
    </source>
</evidence>
<dbReference type="InterPro" id="IPR036249">
    <property type="entry name" value="Thioredoxin-like_sf"/>
</dbReference>
<dbReference type="OrthoDB" id="743079at2"/>
<dbReference type="PROSITE" id="PS51257">
    <property type="entry name" value="PROKAR_LIPOPROTEIN"/>
    <property type="match status" value="1"/>
</dbReference>
<dbReference type="Proteomes" id="UP000244677">
    <property type="component" value="Chromosome"/>
</dbReference>
<dbReference type="Gene3D" id="3.40.30.10">
    <property type="entry name" value="Glutaredoxin"/>
    <property type="match status" value="1"/>
</dbReference>
<comment type="subcellular location">
    <subcellularLocation>
        <location evidence="1">Cell envelope</location>
    </subcellularLocation>
</comment>
<evidence type="ECO:0000313" key="8">
    <source>
        <dbReference type="Proteomes" id="UP000244677"/>
    </source>
</evidence>
<reference evidence="7 8" key="1">
    <citation type="submission" date="2017-04" db="EMBL/GenBank/DDBJ databases">
        <title>Complete genome sequence of Flavobacterium kingsejong AJ004.</title>
        <authorList>
            <person name="Lee P.C."/>
        </authorList>
    </citation>
    <scope>NUCLEOTIDE SEQUENCE [LARGE SCALE GENOMIC DNA]</scope>
    <source>
        <strain evidence="7 8">AJ004</strain>
    </source>
</reference>
<evidence type="ECO:0000313" key="7">
    <source>
        <dbReference type="EMBL" id="AWG26345.1"/>
    </source>
</evidence>
<feature type="chain" id="PRO_5015591390" description="Thioredoxin domain-containing protein" evidence="5">
    <location>
        <begin position="21"/>
        <end position="455"/>
    </location>
</feature>
<keyword evidence="3" id="KW-1015">Disulfide bond</keyword>
<dbReference type="PANTHER" id="PTHR42852">
    <property type="entry name" value="THIOL:DISULFIDE INTERCHANGE PROTEIN DSBE"/>
    <property type="match status" value="1"/>
</dbReference>
<keyword evidence="8" id="KW-1185">Reference proteome</keyword>
<dbReference type="PROSITE" id="PS51352">
    <property type="entry name" value="THIOREDOXIN_2"/>
    <property type="match status" value="1"/>
</dbReference>
<sequence>MKKILGLITLLVLASCSKDADYLLVSGKIINSDGNKITITGDSFEKELTLKPDGTFSDTLDLNYSGAYAIKTNSESNELYLMPGKHLEINADYSDLTKSIAFTGDLSAENNYIKAKTEIKKSLISSNSEFYALSEEAFKEKVEELVGKQKALVEKTKFDVPSYKEEELKNIDYAKALAFVNYPSYHAHYAEAPDYKPSATFPKFDDKLNLDNEKDFYFSNAYKQLVSSKFYEEVEKNTKSEEDKLSDIALPFLKKIKSQNIKNALATDLAYDISPANEKSQQLFDELNKISTNELFKTKLAEKFEKVKKLAKGQPSPSFNYENYKGGTTSLESLKGKYVYVDVWATWCGPCKQEIPSLKATELAYRGKNIEFVSLSIDQQKDHETWKKMVADLQLEGIQLMADKDWKSQFAVDYAVDGIPRFILIDPNGNIVSADAPRPSDPKLKELFTSCLVLE</sequence>
<evidence type="ECO:0000256" key="4">
    <source>
        <dbReference type="ARBA" id="ARBA00023284"/>
    </source>
</evidence>
<protein>
    <recommendedName>
        <fullName evidence="6">Thioredoxin domain-containing protein</fullName>
    </recommendedName>
</protein>
<dbReference type="InterPro" id="IPR013766">
    <property type="entry name" value="Thioredoxin_domain"/>
</dbReference>